<feature type="transmembrane region" description="Helical" evidence="2">
    <location>
        <begin position="47"/>
        <end position="66"/>
    </location>
</feature>
<feature type="domain" description="EamA" evidence="3">
    <location>
        <begin position="20"/>
        <end position="149"/>
    </location>
</feature>
<evidence type="ECO:0000313" key="4">
    <source>
        <dbReference type="EMBL" id="SFF31478.1"/>
    </source>
</evidence>
<feature type="domain" description="EamA" evidence="3">
    <location>
        <begin position="161"/>
        <end position="294"/>
    </location>
</feature>
<keyword evidence="2" id="KW-1133">Transmembrane helix</keyword>
<name>A0A1I2HPM9_9ACTN</name>
<dbReference type="PANTHER" id="PTHR12715">
    <property type="entry name" value="TRANSPORTER, DRUG/METABOLITE EXPORTER FAMILY"/>
    <property type="match status" value="1"/>
</dbReference>
<dbReference type="InterPro" id="IPR052756">
    <property type="entry name" value="Alkyne_AA_exporter"/>
</dbReference>
<dbReference type="InterPro" id="IPR037185">
    <property type="entry name" value="EmrE-like"/>
</dbReference>
<evidence type="ECO:0000313" key="5">
    <source>
        <dbReference type="Proteomes" id="UP000198589"/>
    </source>
</evidence>
<sequence length="314" mass="32057">MSIQTPARALPSAAPDGRTVAAVVVTVLAWASAFVAIRGVGQDISPGALALGRLLIGTAVLGLLMVGRGWVRPQGREWGLLAVCGIGWFGVYNVALNAAEQHLDAGTTAMLVNIGPILIAVFAGLLLGEGFPHWLIAGITVAFAGVVLIGAATRSSETDLVGVALCLVAAVTYAAGVVAQKPLLRRLPGLQVTFLACATGAVCCLPWAGVLADDLAAAPAGSILGMVYLGVVPTAVAFSTWAYALRRMDAGRLGVTTYLVPPLVILLGWLLLAEVPPALALVGGAVCLVGVALSRRRERVRTPVPVAQEAGPTV</sequence>
<keyword evidence="5" id="KW-1185">Reference proteome</keyword>
<dbReference type="RefSeq" id="WP_254790978.1">
    <property type="nucleotide sequence ID" value="NZ_FOND01000011.1"/>
</dbReference>
<dbReference type="STRING" id="1798228.SAMN05216574_111105"/>
<evidence type="ECO:0000256" key="2">
    <source>
        <dbReference type="SAM" id="Phobius"/>
    </source>
</evidence>
<comment type="similarity">
    <text evidence="1">Belongs to the EamA transporter family.</text>
</comment>
<feature type="transmembrane region" description="Helical" evidence="2">
    <location>
        <begin position="134"/>
        <end position="154"/>
    </location>
</feature>
<feature type="transmembrane region" description="Helical" evidence="2">
    <location>
        <begin position="160"/>
        <end position="180"/>
    </location>
</feature>
<dbReference type="AlphaFoldDB" id="A0A1I2HPM9"/>
<feature type="transmembrane region" description="Helical" evidence="2">
    <location>
        <begin position="108"/>
        <end position="127"/>
    </location>
</feature>
<feature type="transmembrane region" description="Helical" evidence="2">
    <location>
        <begin position="278"/>
        <end position="294"/>
    </location>
</feature>
<dbReference type="SUPFAM" id="SSF103481">
    <property type="entry name" value="Multidrug resistance efflux transporter EmrE"/>
    <property type="match status" value="2"/>
</dbReference>
<feature type="transmembrane region" description="Helical" evidence="2">
    <location>
        <begin position="255"/>
        <end position="272"/>
    </location>
</feature>
<reference evidence="5" key="1">
    <citation type="submission" date="2016-10" db="EMBL/GenBank/DDBJ databases">
        <authorList>
            <person name="Varghese N."/>
            <person name="Submissions S."/>
        </authorList>
    </citation>
    <scope>NUCLEOTIDE SEQUENCE [LARGE SCALE GENOMIC DNA]</scope>
    <source>
        <strain evidence="5">DSM 46838</strain>
    </source>
</reference>
<organism evidence="4 5">
    <name type="scientific">Blastococcus tunisiensis</name>
    <dbReference type="NCBI Taxonomy" id="1798228"/>
    <lineage>
        <taxon>Bacteria</taxon>
        <taxon>Bacillati</taxon>
        <taxon>Actinomycetota</taxon>
        <taxon>Actinomycetes</taxon>
        <taxon>Geodermatophilales</taxon>
        <taxon>Geodermatophilaceae</taxon>
        <taxon>Blastococcus</taxon>
    </lineage>
</organism>
<dbReference type="PANTHER" id="PTHR12715:SF4">
    <property type="entry name" value="EAMA DOMAIN-CONTAINING PROTEIN"/>
    <property type="match status" value="1"/>
</dbReference>
<keyword evidence="2" id="KW-0812">Transmembrane</keyword>
<dbReference type="InterPro" id="IPR000620">
    <property type="entry name" value="EamA_dom"/>
</dbReference>
<accession>A0A1I2HPM9</accession>
<proteinExistence type="inferred from homology"/>
<keyword evidence="2" id="KW-0472">Membrane</keyword>
<dbReference type="GO" id="GO:0016020">
    <property type="term" value="C:membrane"/>
    <property type="evidence" value="ECO:0007669"/>
    <property type="project" value="InterPro"/>
</dbReference>
<feature type="transmembrane region" description="Helical" evidence="2">
    <location>
        <begin position="20"/>
        <end position="41"/>
    </location>
</feature>
<feature type="transmembrane region" description="Helical" evidence="2">
    <location>
        <begin position="192"/>
        <end position="211"/>
    </location>
</feature>
<dbReference type="Proteomes" id="UP000198589">
    <property type="component" value="Unassembled WGS sequence"/>
</dbReference>
<dbReference type="Pfam" id="PF00892">
    <property type="entry name" value="EamA"/>
    <property type="match status" value="2"/>
</dbReference>
<evidence type="ECO:0000259" key="3">
    <source>
        <dbReference type="Pfam" id="PF00892"/>
    </source>
</evidence>
<gene>
    <name evidence="4" type="ORF">SAMN05216574_111105</name>
</gene>
<evidence type="ECO:0000256" key="1">
    <source>
        <dbReference type="ARBA" id="ARBA00007362"/>
    </source>
</evidence>
<feature type="transmembrane region" description="Helical" evidence="2">
    <location>
        <begin position="223"/>
        <end position="243"/>
    </location>
</feature>
<protein>
    <submittedName>
        <fullName evidence="4">Threonine/homoserine efflux transporter RhtA</fullName>
    </submittedName>
</protein>
<feature type="transmembrane region" description="Helical" evidence="2">
    <location>
        <begin position="78"/>
        <end position="96"/>
    </location>
</feature>
<dbReference type="EMBL" id="FOND01000011">
    <property type="protein sequence ID" value="SFF31478.1"/>
    <property type="molecule type" value="Genomic_DNA"/>
</dbReference>